<comment type="caution">
    <text evidence="20">The sequence shown here is derived from an EMBL/GenBank/DDBJ whole genome shotgun (WGS) entry which is preliminary data.</text>
</comment>
<name>A0A9D1H536_9FIRM</name>
<evidence type="ECO:0000256" key="4">
    <source>
        <dbReference type="ARBA" id="ARBA00023002"/>
    </source>
</evidence>
<evidence type="ECO:0000256" key="2">
    <source>
        <dbReference type="ARBA" id="ARBA00022516"/>
    </source>
</evidence>
<evidence type="ECO:0000256" key="12">
    <source>
        <dbReference type="ARBA" id="ARBA00080511"/>
    </source>
</evidence>
<dbReference type="NCBIfam" id="NF000942">
    <property type="entry name" value="PRK00094.1-4"/>
    <property type="match status" value="1"/>
</dbReference>
<feature type="binding site" evidence="13">
    <location>
        <position position="251"/>
    </location>
    <ligand>
        <name>sn-glycerol 3-phosphate</name>
        <dbReference type="ChEBI" id="CHEBI:57597"/>
    </ligand>
</feature>
<comment type="catalytic activity">
    <reaction evidence="13">
        <text>sn-glycerol 3-phosphate + NAD(+) = dihydroxyacetone phosphate + NADH + H(+)</text>
        <dbReference type="Rhea" id="RHEA:11092"/>
        <dbReference type="ChEBI" id="CHEBI:15378"/>
        <dbReference type="ChEBI" id="CHEBI:57540"/>
        <dbReference type="ChEBI" id="CHEBI:57597"/>
        <dbReference type="ChEBI" id="CHEBI:57642"/>
        <dbReference type="ChEBI" id="CHEBI:57945"/>
        <dbReference type="EC" id="1.1.1.94"/>
    </reaction>
</comment>
<evidence type="ECO:0000313" key="20">
    <source>
        <dbReference type="EMBL" id="HIT93818.1"/>
    </source>
</evidence>
<dbReference type="EMBL" id="DVLW01000036">
    <property type="protein sequence ID" value="HIT93818.1"/>
    <property type="molecule type" value="Genomic_DNA"/>
</dbReference>
<feature type="binding site" evidence="13">
    <location>
        <position position="105"/>
    </location>
    <ligand>
        <name>sn-glycerol 3-phosphate</name>
        <dbReference type="ChEBI" id="CHEBI:57597"/>
    </ligand>
</feature>
<evidence type="ECO:0000256" key="1">
    <source>
        <dbReference type="ARBA" id="ARBA00011009"/>
    </source>
</evidence>
<evidence type="ECO:0000256" key="15">
    <source>
        <dbReference type="PIRSR" id="PIRSR000114-2"/>
    </source>
</evidence>
<feature type="binding site" evidence="13">
    <location>
        <position position="241"/>
    </location>
    <ligand>
        <name>sn-glycerol 3-phosphate</name>
        <dbReference type="ChEBI" id="CHEBI:57597"/>
    </ligand>
</feature>
<protein>
    <recommendedName>
        <fullName evidence="11 13">Glycerol-3-phosphate dehydrogenase [NAD(P)+]</fullName>
        <ecNumber evidence="10 13">1.1.1.94</ecNumber>
    </recommendedName>
    <alternativeName>
        <fullName evidence="13">NAD(P)(+)-dependent glycerol-3-phosphate dehydrogenase</fullName>
    </alternativeName>
    <alternativeName>
        <fullName evidence="12 13">NAD(P)H-dependent dihydroxyacetone-phosphate reductase</fullName>
    </alternativeName>
</protein>
<evidence type="ECO:0000256" key="7">
    <source>
        <dbReference type="ARBA" id="ARBA00023209"/>
    </source>
</evidence>
<dbReference type="GO" id="GO:0047952">
    <property type="term" value="F:glycerol-3-phosphate dehydrogenase [NAD(P)+] activity"/>
    <property type="evidence" value="ECO:0007669"/>
    <property type="project" value="UniProtKB-UniRule"/>
</dbReference>
<evidence type="ECO:0000259" key="18">
    <source>
        <dbReference type="Pfam" id="PF01210"/>
    </source>
</evidence>
<dbReference type="InterPro" id="IPR036291">
    <property type="entry name" value="NAD(P)-bd_dom_sf"/>
</dbReference>
<feature type="binding site" evidence="13">
    <location>
        <position position="137"/>
    </location>
    <ligand>
        <name>NADPH</name>
        <dbReference type="ChEBI" id="CHEBI:57783"/>
    </ligand>
</feature>
<keyword evidence="8 13" id="KW-1208">Phospholipid metabolism</keyword>
<dbReference type="FunFam" id="1.10.1040.10:FF:000001">
    <property type="entry name" value="Glycerol-3-phosphate dehydrogenase [NAD(P)+]"/>
    <property type="match status" value="1"/>
</dbReference>
<feature type="binding site" evidence="13">
    <location>
        <position position="252"/>
    </location>
    <ligand>
        <name>sn-glycerol 3-phosphate</name>
        <dbReference type="ChEBI" id="CHEBI:57597"/>
    </ligand>
</feature>
<evidence type="ECO:0000256" key="16">
    <source>
        <dbReference type="PIRSR" id="PIRSR000114-3"/>
    </source>
</evidence>
<feature type="binding site" evidence="13">
    <location>
        <position position="253"/>
    </location>
    <ligand>
        <name>sn-glycerol 3-phosphate</name>
        <dbReference type="ChEBI" id="CHEBI:57597"/>
    </ligand>
</feature>
<dbReference type="PIRSF" id="PIRSF000114">
    <property type="entry name" value="Glycerol-3-P_dh"/>
    <property type="match status" value="1"/>
</dbReference>
<dbReference type="PRINTS" id="PR00077">
    <property type="entry name" value="GPDHDRGNASE"/>
</dbReference>
<dbReference type="GO" id="GO:0006650">
    <property type="term" value="P:glycerophospholipid metabolic process"/>
    <property type="evidence" value="ECO:0007669"/>
    <property type="project" value="UniProtKB-UniRule"/>
</dbReference>
<comment type="subcellular location">
    <subcellularLocation>
        <location evidence="13">Cytoplasm</location>
    </subcellularLocation>
</comment>
<evidence type="ECO:0000256" key="11">
    <source>
        <dbReference type="ARBA" id="ARBA00069372"/>
    </source>
</evidence>
<dbReference type="PROSITE" id="PS00957">
    <property type="entry name" value="NAD_G3PDH"/>
    <property type="match status" value="1"/>
</dbReference>
<dbReference type="EC" id="1.1.1.94" evidence="10 13"/>
<organism evidence="20 21">
    <name type="scientific">Candidatus Faecivivens stercoripullorum</name>
    <dbReference type="NCBI Taxonomy" id="2840805"/>
    <lineage>
        <taxon>Bacteria</taxon>
        <taxon>Bacillati</taxon>
        <taxon>Bacillota</taxon>
        <taxon>Clostridia</taxon>
        <taxon>Eubacteriales</taxon>
        <taxon>Oscillospiraceae</taxon>
        <taxon>Oscillospiraceae incertae sedis</taxon>
        <taxon>Candidatus Faecivivens</taxon>
    </lineage>
</organism>
<dbReference type="Proteomes" id="UP000824160">
    <property type="component" value="Unassembled WGS sequence"/>
</dbReference>
<keyword evidence="13" id="KW-0963">Cytoplasm</keyword>
<feature type="binding site" evidence="13">
    <location>
        <position position="252"/>
    </location>
    <ligand>
        <name>NADPH</name>
        <dbReference type="ChEBI" id="CHEBI:57783"/>
    </ligand>
</feature>
<dbReference type="Pfam" id="PF07479">
    <property type="entry name" value="NAD_Gly3P_dh_C"/>
    <property type="match status" value="1"/>
</dbReference>
<evidence type="ECO:0000256" key="6">
    <source>
        <dbReference type="ARBA" id="ARBA00023098"/>
    </source>
</evidence>
<dbReference type="PANTHER" id="PTHR11728:SF1">
    <property type="entry name" value="GLYCEROL-3-PHOSPHATE DEHYDROGENASE [NAD(+)] 2, CHLOROPLASTIC"/>
    <property type="match status" value="1"/>
</dbReference>
<feature type="binding site" evidence="16">
    <location>
        <position position="137"/>
    </location>
    <ligand>
        <name>NAD(+)</name>
        <dbReference type="ChEBI" id="CHEBI:57540"/>
    </ligand>
</feature>
<evidence type="ECO:0000259" key="19">
    <source>
        <dbReference type="Pfam" id="PF07479"/>
    </source>
</evidence>
<dbReference type="GO" id="GO:0005829">
    <property type="term" value="C:cytosol"/>
    <property type="evidence" value="ECO:0007669"/>
    <property type="project" value="TreeGrafter"/>
</dbReference>
<dbReference type="InterPro" id="IPR013328">
    <property type="entry name" value="6PGD_dom2"/>
</dbReference>
<evidence type="ECO:0000256" key="17">
    <source>
        <dbReference type="RuleBase" id="RU000437"/>
    </source>
</evidence>
<dbReference type="Gene3D" id="3.40.50.720">
    <property type="entry name" value="NAD(P)-binding Rossmann-like Domain"/>
    <property type="match status" value="1"/>
</dbReference>
<feature type="domain" description="Glycerol-3-phosphate dehydrogenase NAD-dependent C-terminal" evidence="19">
    <location>
        <begin position="177"/>
        <end position="317"/>
    </location>
</feature>
<feature type="binding site" evidence="13">
    <location>
        <position position="105"/>
    </location>
    <ligand>
        <name>NADPH</name>
        <dbReference type="ChEBI" id="CHEBI:57783"/>
    </ligand>
</feature>
<feature type="binding site" evidence="13">
    <location>
        <position position="133"/>
    </location>
    <ligand>
        <name>sn-glycerol 3-phosphate</name>
        <dbReference type="ChEBI" id="CHEBI:57597"/>
    </ligand>
</feature>
<dbReference type="SUPFAM" id="SSF48179">
    <property type="entry name" value="6-phosphogluconate dehydrogenase C-terminal domain-like"/>
    <property type="match status" value="1"/>
</dbReference>
<dbReference type="PANTHER" id="PTHR11728">
    <property type="entry name" value="GLYCEROL-3-PHOSPHATE DEHYDROGENASE"/>
    <property type="match status" value="1"/>
</dbReference>
<feature type="binding site" evidence="13">
    <location>
        <position position="188"/>
    </location>
    <ligand>
        <name>sn-glycerol 3-phosphate</name>
        <dbReference type="ChEBI" id="CHEBI:57597"/>
    </ligand>
</feature>
<dbReference type="AlphaFoldDB" id="A0A9D1H536"/>
<evidence type="ECO:0000256" key="10">
    <source>
        <dbReference type="ARBA" id="ARBA00066687"/>
    </source>
</evidence>
<dbReference type="GO" id="GO:0051287">
    <property type="term" value="F:NAD binding"/>
    <property type="evidence" value="ECO:0007669"/>
    <property type="project" value="InterPro"/>
</dbReference>
<keyword evidence="4 13" id="KW-0560">Oxidoreductase</keyword>
<dbReference type="HAMAP" id="MF_00394">
    <property type="entry name" value="NAD_Glyc3P_dehydrog"/>
    <property type="match status" value="1"/>
</dbReference>
<dbReference type="NCBIfam" id="NF000940">
    <property type="entry name" value="PRK00094.1-2"/>
    <property type="match status" value="1"/>
</dbReference>
<evidence type="ECO:0000256" key="8">
    <source>
        <dbReference type="ARBA" id="ARBA00023264"/>
    </source>
</evidence>
<dbReference type="InterPro" id="IPR006109">
    <property type="entry name" value="G3P_DH_NAD-dep_C"/>
</dbReference>
<evidence type="ECO:0000256" key="13">
    <source>
        <dbReference type="HAMAP-Rule" id="MF_00394"/>
    </source>
</evidence>
<dbReference type="Gene3D" id="1.10.1040.10">
    <property type="entry name" value="N-(1-d-carboxylethyl)-l-norvaline Dehydrogenase, domain 2"/>
    <property type="match status" value="1"/>
</dbReference>
<feature type="binding site" evidence="15">
    <location>
        <begin position="252"/>
        <end position="253"/>
    </location>
    <ligand>
        <name>substrate</name>
    </ligand>
</feature>
<evidence type="ECO:0000256" key="5">
    <source>
        <dbReference type="ARBA" id="ARBA00023027"/>
    </source>
</evidence>
<feature type="binding site" evidence="13">
    <location>
        <position position="135"/>
    </location>
    <ligand>
        <name>sn-glycerol 3-phosphate</name>
        <dbReference type="ChEBI" id="CHEBI:57597"/>
    </ligand>
</feature>
<evidence type="ECO:0000313" key="21">
    <source>
        <dbReference type="Proteomes" id="UP000824160"/>
    </source>
</evidence>
<reference evidence="20" key="1">
    <citation type="submission" date="2020-10" db="EMBL/GenBank/DDBJ databases">
        <authorList>
            <person name="Gilroy R."/>
        </authorList>
    </citation>
    <scope>NUCLEOTIDE SEQUENCE</scope>
    <source>
        <strain evidence="20">ChiBcec7-5410</strain>
    </source>
</reference>
<keyword evidence="2 13" id="KW-0444">Lipid biosynthesis</keyword>
<feature type="binding site" evidence="16">
    <location>
        <position position="252"/>
    </location>
    <ligand>
        <name>NAD(+)</name>
        <dbReference type="ChEBI" id="CHEBI:57540"/>
    </ligand>
</feature>
<dbReference type="GO" id="GO:0046168">
    <property type="term" value="P:glycerol-3-phosphate catabolic process"/>
    <property type="evidence" value="ECO:0007669"/>
    <property type="project" value="InterPro"/>
</dbReference>
<keyword evidence="13" id="KW-0547">Nucleotide-binding</keyword>
<evidence type="ECO:0000256" key="14">
    <source>
        <dbReference type="PIRSR" id="PIRSR000114-1"/>
    </source>
</evidence>
<feature type="binding site" evidence="13">
    <location>
        <position position="12"/>
    </location>
    <ligand>
        <name>NADPH</name>
        <dbReference type="ChEBI" id="CHEBI:57783"/>
    </ligand>
</feature>
<dbReference type="FunFam" id="3.40.50.720:FF:000019">
    <property type="entry name" value="Glycerol-3-phosphate dehydrogenase [NAD(P)+]"/>
    <property type="match status" value="1"/>
</dbReference>
<comment type="caution">
    <text evidence="13">Lacks conserved residue(s) required for the propagation of feature annotation.</text>
</comment>
<dbReference type="SUPFAM" id="SSF51735">
    <property type="entry name" value="NAD(P)-binding Rossmann-fold domains"/>
    <property type="match status" value="1"/>
</dbReference>
<comment type="pathway">
    <text evidence="13">Membrane lipid metabolism; glycerophospholipid metabolism.</text>
</comment>
<dbReference type="GO" id="GO:0005975">
    <property type="term" value="P:carbohydrate metabolic process"/>
    <property type="evidence" value="ECO:0007669"/>
    <property type="project" value="InterPro"/>
</dbReference>
<dbReference type="GO" id="GO:0008654">
    <property type="term" value="P:phospholipid biosynthetic process"/>
    <property type="evidence" value="ECO:0007669"/>
    <property type="project" value="UniProtKB-KW"/>
</dbReference>
<dbReference type="InterPro" id="IPR011128">
    <property type="entry name" value="G3P_DH_NAD-dep_N"/>
</dbReference>
<comment type="similarity">
    <text evidence="1 13 17">Belongs to the NAD-dependent glycerol-3-phosphate dehydrogenase family.</text>
</comment>
<feature type="binding site" evidence="15">
    <location>
        <position position="105"/>
    </location>
    <ligand>
        <name>substrate</name>
    </ligand>
</feature>
<evidence type="ECO:0000256" key="3">
    <source>
        <dbReference type="ARBA" id="ARBA00022857"/>
    </source>
</evidence>
<evidence type="ECO:0000256" key="9">
    <source>
        <dbReference type="ARBA" id="ARBA00052716"/>
    </source>
</evidence>
<keyword evidence="7 13" id="KW-0594">Phospholipid biosynthesis</keyword>
<dbReference type="GO" id="GO:0046167">
    <property type="term" value="P:glycerol-3-phosphate biosynthetic process"/>
    <property type="evidence" value="ECO:0007669"/>
    <property type="project" value="UniProtKB-UniRule"/>
</dbReference>
<gene>
    <name evidence="13" type="primary">gpsA</name>
    <name evidence="20" type="ORF">IAC43_01400</name>
</gene>
<feature type="binding site" evidence="13">
    <location>
        <position position="278"/>
    </location>
    <ligand>
        <name>NADPH</name>
        <dbReference type="ChEBI" id="CHEBI:57783"/>
    </ligand>
</feature>
<dbReference type="Pfam" id="PF01210">
    <property type="entry name" value="NAD_Gly3P_dh_N"/>
    <property type="match status" value="1"/>
</dbReference>
<comment type="function">
    <text evidence="13">Catalyzes the reduction of the glycolytic intermediate dihydroxyacetone phosphate (DHAP) to sn-glycerol 3-phosphate (G3P), the key precursor for phospholipid synthesis.</text>
</comment>
<feature type="active site" description="Proton acceptor" evidence="13 14">
    <location>
        <position position="188"/>
    </location>
</feature>
<feature type="domain" description="Glycerol-3-phosphate dehydrogenase NAD-dependent N-terminal" evidence="18">
    <location>
        <begin position="3"/>
        <end position="157"/>
    </location>
</feature>
<keyword evidence="6 13" id="KW-0443">Lipid metabolism</keyword>
<keyword evidence="5 13" id="KW-0520">NAD</keyword>
<sequence length="340" mass="36271">MAKISILGTGGFGVSLAATCHRYGHEVTLWGLFQQEVDAIIRDGEHKKLLPGVPVNPGIHVTTDIQQAAGADLLILAVPSFAIRETAARAREILSPQTVVASVAKGLEQGSHKLLSEVIEEEIPDRAVVILSGPSHAEEIARGVPTTLDAASRDRSNAEYVQDTLSNERLRIYVCDDMVGVQLGGALKNIIAVCAGMCDGMGLGDNAKAALMTRGLAEIARLGVAMGADPTTFAGLTGIGDLIVTCTSLHSRNYRTGLYIGQGIAPHEAIQRVGMTVEGCIVAQTALELARSKGVEMPIVEQLNQVLYDGKSPEQAVHELMGRPSRHENEQIWLKEHHQA</sequence>
<keyword evidence="3 13" id="KW-0521">NADP</keyword>
<proteinExistence type="inferred from homology"/>
<feature type="binding site" evidence="16">
    <location>
        <begin position="8"/>
        <end position="13"/>
    </location>
    <ligand>
        <name>NAD(+)</name>
        <dbReference type="ChEBI" id="CHEBI:57540"/>
    </ligand>
</feature>
<reference evidence="20" key="2">
    <citation type="journal article" date="2021" name="PeerJ">
        <title>Extensive microbial diversity within the chicken gut microbiome revealed by metagenomics and culture.</title>
        <authorList>
            <person name="Gilroy R."/>
            <person name="Ravi A."/>
            <person name="Getino M."/>
            <person name="Pursley I."/>
            <person name="Horton D.L."/>
            <person name="Alikhan N.F."/>
            <person name="Baker D."/>
            <person name="Gharbi K."/>
            <person name="Hall N."/>
            <person name="Watson M."/>
            <person name="Adriaenssens E.M."/>
            <person name="Foster-Nyarko E."/>
            <person name="Jarju S."/>
            <person name="Secka A."/>
            <person name="Antonio M."/>
            <person name="Oren A."/>
            <person name="Chaudhuri R.R."/>
            <person name="La Ragione R."/>
            <person name="Hildebrand F."/>
            <person name="Pallen M.J."/>
        </authorList>
    </citation>
    <scope>NUCLEOTIDE SEQUENCE</scope>
    <source>
        <strain evidence="20">ChiBcec7-5410</strain>
    </source>
</reference>
<accession>A0A9D1H536</accession>
<comment type="catalytic activity">
    <reaction evidence="9">
        <text>sn-glycerol 3-phosphate + NADP(+) = dihydroxyacetone phosphate + NADPH + H(+)</text>
        <dbReference type="Rhea" id="RHEA:11096"/>
        <dbReference type="ChEBI" id="CHEBI:15378"/>
        <dbReference type="ChEBI" id="CHEBI:57597"/>
        <dbReference type="ChEBI" id="CHEBI:57642"/>
        <dbReference type="ChEBI" id="CHEBI:57783"/>
        <dbReference type="ChEBI" id="CHEBI:58349"/>
        <dbReference type="EC" id="1.1.1.94"/>
    </reaction>
    <physiologicalReaction direction="right-to-left" evidence="9">
        <dbReference type="Rhea" id="RHEA:11098"/>
    </physiologicalReaction>
</comment>
<dbReference type="InterPro" id="IPR006168">
    <property type="entry name" value="G3P_DH_NAD-dep"/>
</dbReference>
<dbReference type="InterPro" id="IPR008927">
    <property type="entry name" value="6-PGluconate_DH-like_C_sf"/>
</dbReference>